<dbReference type="RefSeq" id="WP_278229101.1">
    <property type="nucleotide sequence ID" value="NZ_JAOWLY010000009.1"/>
</dbReference>
<reference evidence="1" key="1">
    <citation type="submission" date="2022-10" db="EMBL/GenBank/DDBJ databases">
        <authorList>
            <person name="Turner M.S."/>
            <person name="Huang W."/>
        </authorList>
    </citation>
    <scope>NUCLEOTIDE SEQUENCE</scope>
    <source>
        <strain evidence="1">3</strain>
    </source>
</reference>
<gene>
    <name evidence="1" type="ORF">OGZ51_09500</name>
</gene>
<protein>
    <recommendedName>
        <fullName evidence="3">Prophage protein</fullName>
    </recommendedName>
</protein>
<dbReference type="Proteomes" id="UP001152614">
    <property type="component" value="Unassembled WGS sequence"/>
</dbReference>
<dbReference type="AlphaFoldDB" id="A0A9X4NIH7"/>
<proteinExistence type="predicted"/>
<evidence type="ECO:0000313" key="2">
    <source>
        <dbReference type="Proteomes" id="UP001152614"/>
    </source>
</evidence>
<name>A0A9X4NIH7_9LACT</name>
<evidence type="ECO:0000313" key="1">
    <source>
        <dbReference type="EMBL" id="MDG4984377.1"/>
    </source>
</evidence>
<organism evidence="1 2">
    <name type="scientific">Lactococcus lactis</name>
    <dbReference type="NCBI Taxonomy" id="1358"/>
    <lineage>
        <taxon>Bacteria</taxon>
        <taxon>Bacillati</taxon>
        <taxon>Bacillota</taxon>
        <taxon>Bacilli</taxon>
        <taxon>Lactobacillales</taxon>
        <taxon>Streptococcaceae</taxon>
        <taxon>Lactococcus</taxon>
    </lineage>
</organism>
<evidence type="ECO:0008006" key="3">
    <source>
        <dbReference type="Google" id="ProtNLM"/>
    </source>
</evidence>
<reference evidence="1" key="2">
    <citation type="journal article" date="2023" name="Food Microbiol.">
        <title>Evaluation of the fermentation potential of lactic acid bacteria isolated from herbs, fruits and vegetables as starter cultures in nut-based milk alternatives.</title>
        <authorList>
            <person name="Huang W."/>
            <person name="Dong A."/>
            <person name="Pham H.T."/>
            <person name="Zhou C."/>
            <person name="Huo Z."/>
            <person name="Watjen A.P."/>
            <person name="Prakash S."/>
            <person name="Bang-Berthelsen C.H."/>
            <person name="Turner M.S."/>
        </authorList>
    </citation>
    <scope>NUCLEOTIDE SEQUENCE</scope>
    <source>
        <strain evidence="1">3</strain>
    </source>
</reference>
<accession>A0A9X4NIH7</accession>
<comment type="caution">
    <text evidence="1">The sequence shown here is derived from an EMBL/GenBank/DDBJ whole genome shotgun (WGS) entry which is preliminary data.</text>
</comment>
<sequence length="108" mass="12439">MEVGTYQMKLNEIEVAVSGQVWDTDDDAKVVPTIQSYNSDELIKTDKQNLKLYTAEQMQEFMVENVCHALTLYGSKVCGFHLERLTKEEIEEIIQYLFTEGTKNDIPN</sequence>
<dbReference type="EMBL" id="JAOWLY010000009">
    <property type="protein sequence ID" value="MDG4984377.1"/>
    <property type="molecule type" value="Genomic_DNA"/>
</dbReference>